<dbReference type="InterPro" id="IPR002379">
    <property type="entry name" value="ATPase_proteolipid_c-like_dom"/>
</dbReference>
<evidence type="ECO:0000256" key="3">
    <source>
        <dbReference type="ARBA" id="ARBA00022692"/>
    </source>
</evidence>
<dbReference type="Pfam" id="PF00137">
    <property type="entry name" value="ATP-synt_C"/>
    <property type="match status" value="1"/>
</dbReference>
<organism evidence="8 9">
    <name type="scientific">Stylosanthes scabra</name>
    <dbReference type="NCBI Taxonomy" id="79078"/>
    <lineage>
        <taxon>Eukaryota</taxon>
        <taxon>Viridiplantae</taxon>
        <taxon>Streptophyta</taxon>
        <taxon>Embryophyta</taxon>
        <taxon>Tracheophyta</taxon>
        <taxon>Spermatophyta</taxon>
        <taxon>Magnoliopsida</taxon>
        <taxon>eudicotyledons</taxon>
        <taxon>Gunneridae</taxon>
        <taxon>Pentapetalae</taxon>
        <taxon>rosids</taxon>
        <taxon>fabids</taxon>
        <taxon>Fabales</taxon>
        <taxon>Fabaceae</taxon>
        <taxon>Papilionoideae</taxon>
        <taxon>50 kb inversion clade</taxon>
        <taxon>dalbergioids sensu lato</taxon>
        <taxon>Dalbergieae</taxon>
        <taxon>Pterocarpus clade</taxon>
        <taxon>Stylosanthes</taxon>
    </lineage>
</organism>
<keyword evidence="6" id="KW-0375">Hydrogen ion transport</keyword>
<evidence type="ECO:0000256" key="2">
    <source>
        <dbReference type="ARBA" id="ARBA00006704"/>
    </source>
</evidence>
<evidence type="ECO:0000313" key="8">
    <source>
        <dbReference type="EMBL" id="MED6189482.1"/>
    </source>
</evidence>
<dbReference type="InterPro" id="IPR038662">
    <property type="entry name" value="ATP_synth_F0_csu_sf"/>
</dbReference>
<comment type="caution">
    <text evidence="8">The sequence shown here is derived from an EMBL/GenBank/DDBJ whole genome shotgun (WGS) entry which is preliminary data.</text>
</comment>
<dbReference type="EMBL" id="JASCZI010183523">
    <property type="protein sequence ID" value="MED6189482.1"/>
    <property type="molecule type" value="Genomic_DNA"/>
</dbReference>
<proteinExistence type="inferred from homology"/>
<evidence type="ECO:0000256" key="5">
    <source>
        <dbReference type="ARBA" id="ARBA00023136"/>
    </source>
</evidence>
<evidence type="ECO:0000256" key="6">
    <source>
        <dbReference type="RuleBase" id="RU004221"/>
    </source>
</evidence>
<dbReference type="SUPFAM" id="SSF81333">
    <property type="entry name" value="F1F0 ATP synthase subunit C"/>
    <property type="match status" value="1"/>
</dbReference>
<comment type="similarity">
    <text evidence="2 6">Belongs to the ATPase C chain family.</text>
</comment>
<comment type="subcellular location">
    <subcellularLocation>
        <location evidence="1">Membrane</location>
        <topology evidence="1">Multi-pass membrane protein</topology>
    </subcellularLocation>
</comment>
<sequence>MRGIGTLMTVEPKYLNFGLRDFPNLPFSKGRNLPDKEFRYLRTVIVRPPFTRASVAGSPIIRSPTSIIAAGLAVGLASIGPGVGQGTAARQAVEEIAQQPEVADHPLGPATDHRL</sequence>
<keyword evidence="6" id="KW-0813">Transport</keyword>
<gene>
    <name evidence="8" type="primary">rps2_4</name>
    <name evidence="8" type="ORF">PIB30_096389</name>
</gene>
<keyword evidence="5" id="KW-0472">Membrane</keyword>
<evidence type="ECO:0000256" key="1">
    <source>
        <dbReference type="ARBA" id="ARBA00004141"/>
    </source>
</evidence>
<keyword evidence="9" id="KW-1185">Reference proteome</keyword>
<reference evidence="8 9" key="1">
    <citation type="journal article" date="2023" name="Plants (Basel)">
        <title>Bridging the Gap: Combining Genomics and Transcriptomics Approaches to Understand Stylosanthes scabra, an Orphan Legume from the Brazilian Caatinga.</title>
        <authorList>
            <person name="Ferreira-Neto J.R.C."/>
            <person name="da Silva M.D."/>
            <person name="Binneck E."/>
            <person name="de Melo N.F."/>
            <person name="da Silva R.H."/>
            <person name="de Melo A.L.T.M."/>
            <person name="Pandolfi V."/>
            <person name="Bustamante F.O."/>
            <person name="Brasileiro-Vidal A.C."/>
            <person name="Benko-Iseppon A.M."/>
        </authorList>
    </citation>
    <scope>NUCLEOTIDE SEQUENCE [LARGE SCALE GENOMIC DNA]</scope>
    <source>
        <tissue evidence="8">Leaves</tissue>
    </source>
</reference>
<dbReference type="InterPro" id="IPR000454">
    <property type="entry name" value="ATP_synth_F0_csu"/>
</dbReference>
<accession>A0ABU6WU84</accession>
<evidence type="ECO:0000313" key="9">
    <source>
        <dbReference type="Proteomes" id="UP001341840"/>
    </source>
</evidence>
<dbReference type="PRINTS" id="PR00124">
    <property type="entry name" value="ATPASEC"/>
</dbReference>
<feature type="domain" description="V-ATPase proteolipid subunit C-like" evidence="7">
    <location>
        <begin position="68"/>
        <end position="102"/>
    </location>
</feature>
<feature type="non-terminal residue" evidence="8">
    <location>
        <position position="115"/>
    </location>
</feature>
<dbReference type="InterPro" id="IPR035921">
    <property type="entry name" value="F/V-ATP_Csub_sf"/>
</dbReference>
<protein>
    <submittedName>
        <fullName evidence="8">40S ribosomal protein S2</fullName>
    </submittedName>
</protein>
<keyword evidence="6" id="KW-0446">Lipid-binding</keyword>
<keyword evidence="8" id="KW-0689">Ribosomal protein</keyword>
<keyword evidence="8" id="KW-0687">Ribonucleoprotein</keyword>
<dbReference type="Gene3D" id="1.20.20.10">
    <property type="entry name" value="F1F0 ATP synthase subunit C"/>
    <property type="match status" value="1"/>
</dbReference>
<dbReference type="GO" id="GO:0005840">
    <property type="term" value="C:ribosome"/>
    <property type="evidence" value="ECO:0007669"/>
    <property type="project" value="UniProtKB-KW"/>
</dbReference>
<keyword evidence="3" id="KW-0812">Transmembrane</keyword>
<keyword evidence="6" id="KW-0406">Ion transport</keyword>
<name>A0ABU6WU84_9FABA</name>
<dbReference type="Proteomes" id="UP001341840">
    <property type="component" value="Unassembled WGS sequence"/>
</dbReference>
<keyword evidence="4" id="KW-1133">Transmembrane helix</keyword>
<evidence type="ECO:0000256" key="4">
    <source>
        <dbReference type="ARBA" id="ARBA00022989"/>
    </source>
</evidence>
<evidence type="ECO:0000259" key="7">
    <source>
        <dbReference type="Pfam" id="PF00137"/>
    </source>
</evidence>